<accession>A0AAE0ET17</accession>
<sequence length="264" mass="28898">MYTSDEESGSDGDDETEIAHYMINKYSTRQKCTDLYTGESSGAVVFCPLKYHDPHDDIHCTGSAGGFTLFTALYDHVKAKSMQKCPYHKPLLQVLDEIKNAEVVVRAPSSAAGPSRQPPSVMRQAVSKPIAVEENPMPPRLVLANVPAEKNEVGILKHIDGFGSTVLAGFLREVEKGAPRETLDMVYESGTFQGQAVLTFPNNAAGYRAAVRLDRMLVRQQLGRSEYDLSTLGKGIASSAKKAKQKGNPRQLQRNAQVRGRSVD</sequence>
<keyword evidence="4" id="KW-1185">Reference proteome</keyword>
<feature type="region of interest" description="Disordered" evidence="1">
    <location>
        <begin position="238"/>
        <end position="264"/>
    </location>
</feature>
<feature type="domain" description="XS" evidence="2">
    <location>
        <begin position="138"/>
        <end position="239"/>
    </location>
</feature>
<name>A0AAE0ET17_9CHLO</name>
<dbReference type="Pfam" id="PF03468">
    <property type="entry name" value="XS"/>
    <property type="match status" value="1"/>
</dbReference>
<dbReference type="Gene3D" id="3.30.70.2890">
    <property type="entry name" value="XS domain"/>
    <property type="match status" value="1"/>
</dbReference>
<protein>
    <recommendedName>
        <fullName evidence="2">XS domain-containing protein</fullName>
    </recommendedName>
</protein>
<dbReference type="Proteomes" id="UP001190700">
    <property type="component" value="Unassembled WGS sequence"/>
</dbReference>
<organism evidence="3 4">
    <name type="scientific">Cymbomonas tetramitiformis</name>
    <dbReference type="NCBI Taxonomy" id="36881"/>
    <lineage>
        <taxon>Eukaryota</taxon>
        <taxon>Viridiplantae</taxon>
        <taxon>Chlorophyta</taxon>
        <taxon>Pyramimonadophyceae</taxon>
        <taxon>Pyramimonadales</taxon>
        <taxon>Pyramimonadaceae</taxon>
        <taxon>Cymbomonas</taxon>
    </lineage>
</organism>
<dbReference type="GO" id="GO:0031047">
    <property type="term" value="P:regulatory ncRNA-mediated gene silencing"/>
    <property type="evidence" value="ECO:0007669"/>
    <property type="project" value="InterPro"/>
</dbReference>
<evidence type="ECO:0000259" key="2">
    <source>
        <dbReference type="Pfam" id="PF03468"/>
    </source>
</evidence>
<evidence type="ECO:0000313" key="4">
    <source>
        <dbReference type="Proteomes" id="UP001190700"/>
    </source>
</evidence>
<dbReference type="InterPro" id="IPR038588">
    <property type="entry name" value="XS_domain_sf"/>
</dbReference>
<dbReference type="InterPro" id="IPR005380">
    <property type="entry name" value="XS_domain"/>
</dbReference>
<dbReference type="EMBL" id="LGRX02033988">
    <property type="protein sequence ID" value="KAK3239229.1"/>
    <property type="molecule type" value="Genomic_DNA"/>
</dbReference>
<gene>
    <name evidence="3" type="ORF">CYMTET_50829</name>
</gene>
<evidence type="ECO:0000313" key="3">
    <source>
        <dbReference type="EMBL" id="KAK3239229.1"/>
    </source>
</evidence>
<evidence type="ECO:0000256" key="1">
    <source>
        <dbReference type="SAM" id="MobiDB-lite"/>
    </source>
</evidence>
<proteinExistence type="predicted"/>
<reference evidence="3 4" key="1">
    <citation type="journal article" date="2015" name="Genome Biol. Evol.">
        <title>Comparative Genomics of a Bacterivorous Green Alga Reveals Evolutionary Causalities and Consequences of Phago-Mixotrophic Mode of Nutrition.</title>
        <authorList>
            <person name="Burns J.A."/>
            <person name="Paasch A."/>
            <person name="Narechania A."/>
            <person name="Kim E."/>
        </authorList>
    </citation>
    <scope>NUCLEOTIDE SEQUENCE [LARGE SCALE GENOMIC DNA]</scope>
    <source>
        <strain evidence="3 4">PLY_AMNH</strain>
    </source>
</reference>
<comment type="caution">
    <text evidence="3">The sequence shown here is derived from an EMBL/GenBank/DDBJ whole genome shotgun (WGS) entry which is preliminary data.</text>
</comment>
<dbReference type="AlphaFoldDB" id="A0AAE0ET17"/>